<keyword evidence="2" id="KW-1185">Reference proteome</keyword>
<dbReference type="Proteomes" id="UP000887574">
    <property type="component" value="Unplaced"/>
</dbReference>
<keyword evidence="1" id="KW-1133">Transmembrane helix</keyword>
<evidence type="ECO:0000256" key="1">
    <source>
        <dbReference type="SAM" id="Phobius"/>
    </source>
</evidence>
<dbReference type="InterPro" id="IPR019420">
    <property type="entry name" value="7TM_GPCR_serpentine_rcpt_Srbc"/>
</dbReference>
<organism evidence="2 3">
    <name type="scientific">Ditylenchus dipsaci</name>
    <dbReference type="NCBI Taxonomy" id="166011"/>
    <lineage>
        <taxon>Eukaryota</taxon>
        <taxon>Metazoa</taxon>
        <taxon>Ecdysozoa</taxon>
        <taxon>Nematoda</taxon>
        <taxon>Chromadorea</taxon>
        <taxon>Rhabditida</taxon>
        <taxon>Tylenchina</taxon>
        <taxon>Tylenchomorpha</taxon>
        <taxon>Sphaerularioidea</taxon>
        <taxon>Anguinidae</taxon>
        <taxon>Anguininae</taxon>
        <taxon>Ditylenchus</taxon>
    </lineage>
</organism>
<feature type="transmembrane region" description="Helical" evidence="1">
    <location>
        <begin position="38"/>
        <end position="60"/>
    </location>
</feature>
<feature type="transmembrane region" description="Helical" evidence="1">
    <location>
        <begin position="81"/>
        <end position="103"/>
    </location>
</feature>
<name>A0A915E924_9BILA</name>
<feature type="transmembrane region" description="Helical" evidence="1">
    <location>
        <begin position="115"/>
        <end position="133"/>
    </location>
</feature>
<dbReference type="AlphaFoldDB" id="A0A915E924"/>
<evidence type="ECO:0000313" key="3">
    <source>
        <dbReference type="WBParaSite" id="jg2846"/>
    </source>
</evidence>
<protein>
    <submittedName>
        <fullName evidence="3">G-protein coupled receptors family 1 profile domain-containing protein</fullName>
    </submittedName>
</protein>
<keyword evidence="1" id="KW-0812">Transmembrane</keyword>
<accession>A0A915E924</accession>
<evidence type="ECO:0000313" key="2">
    <source>
        <dbReference type="Proteomes" id="UP000887574"/>
    </source>
</evidence>
<dbReference type="WBParaSite" id="jg2846">
    <property type="protein sequence ID" value="jg2846"/>
    <property type="gene ID" value="jg2846"/>
</dbReference>
<keyword evidence="1" id="KW-0472">Membrane</keyword>
<reference evidence="3" key="1">
    <citation type="submission" date="2022-11" db="UniProtKB">
        <authorList>
            <consortium name="WormBaseParasite"/>
        </authorList>
    </citation>
    <scope>IDENTIFICATION</scope>
</reference>
<sequence length="157" mass="17345">MCFALIFHVSTKELPVEKVSDCKVFGCLLKKTGGRSFFLTKIFLGVLIIGIGLIFIVKICHLSKEQKAIEDNNTYKKANKIAFVVLLCEFFLNFLPQSIILLLHEAWGITLDAGPYTGLLSALDVFITAAVYTKVLKRFIVGKSNTIKVISTIAANS</sequence>
<dbReference type="Pfam" id="PF10316">
    <property type="entry name" value="7TM_GPCR_Srbc"/>
    <property type="match status" value="1"/>
</dbReference>
<proteinExistence type="predicted"/>